<comment type="subcellular location">
    <subcellularLocation>
        <location evidence="1">Membrane</location>
        <topology evidence="1">Multi-pass membrane protein</topology>
    </subcellularLocation>
</comment>
<evidence type="ECO:0000256" key="5">
    <source>
        <dbReference type="SAM" id="Phobius"/>
    </source>
</evidence>
<dbReference type="Gene3D" id="1.20.1420.30">
    <property type="entry name" value="NCX, central ion-binding region"/>
    <property type="match status" value="1"/>
</dbReference>
<evidence type="ECO:0000256" key="2">
    <source>
        <dbReference type="ARBA" id="ARBA00022692"/>
    </source>
</evidence>
<dbReference type="GO" id="GO:0005886">
    <property type="term" value="C:plasma membrane"/>
    <property type="evidence" value="ECO:0007669"/>
    <property type="project" value="TreeGrafter"/>
</dbReference>
<feature type="transmembrane region" description="Helical" evidence="5">
    <location>
        <begin position="255"/>
        <end position="273"/>
    </location>
</feature>
<feature type="transmembrane region" description="Helical" evidence="5">
    <location>
        <begin position="221"/>
        <end position="243"/>
    </location>
</feature>
<feature type="transmembrane region" description="Helical" evidence="5">
    <location>
        <begin position="108"/>
        <end position="129"/>
    </location>
</feature>
<keyword evidence="8" id="KW-1185">Reference proteome</keyword>
<feature type="transmembrane region" description="Helical" evidence="5">
    <location>
        <begin position="318"/>
        <end position="337"/>
    </location>
</feature>
<dbReference type="Pfam" id="PF01699">
    <property type="entry name" value="Na_Ca_ex"/>
    <property type="match status" value="2"/>
</dbReference>
<feature type="transmembrane region" description="Helical" evidence="5">
    <location>
        <begin position="285"/>
        <end position="306"/>
    </location>
</feature>
<dbReference type="STRING" id="1120923.SAMN02746095_01966"/>
<sequence length="340" mass="36112">MTLAVLGIWLAFAACLALVGVAGPVLSRNGDVLAVKLNLSGSWVGLILVASITSLPELTTGISAVSFANAPDTAVGDIFGSCVFNLAILIVLDFMLREESVYRRVRQGHILSAAFGIMLIGLAALSLVLHGQGMGFSAFGIGGYTPIMFLLYALGVRAVFTYEKANQEQRVETVESLYSDISLAQAIRSYAIAGALIVATGTALPFVAVKLAALMGWQQTFVGTLFVAAVTSLPELIVSAVAVRIGAVDMAIANLLGSNMFNILILGIDDLFYRQGPILSHVSPIHIISALSCMVMSGLVIAGLLYRPQGRLFRTVGWISFGLFTMYLLNSYVLYLHGAR</sequence>
<dbReference type="PANTHER" id="PTHR10846:SF8">
    <property type="entry name" value="INNER MEMBRANE PROTEIN YRBG"/>
    <property type="match status" value="1"/>
</dbReference>
<dbReference type="OrthoDB" id="9794225at2"/>
<comment type="caution">
    <text evidence="7">The sequence shown here is derived from an EMBL/GenBank/DDBJ whole genome shotgun (WGS) entry which is preliminary data.</text>
</comment>
<dbReference type="EMBL" id="BANC01000025">
    <property type="protein sequence ID" value="GAN79658.1"/>
    <property type="molecule type" value="Genomic_DNA"/>
</dbReference>
<organism evidence="7 8">
    <name type="scientific">Acidocella aminolytica 101 = DSM 11237</name>
    <dbReference type="NCBI Taxonomy" id="1120923"/>
    <lineage>
        <taxon>Bacteria</taxon>
        <taxon>Pseudomonadati</taxon>
        <taxon>Pseudomonadota</taxon>
        <taxon>Alphaproteobacteria</taxon>
        <taxon>Acetobacterales</taxon>
        <taxon>Acidocellaceae</taxon>
        <taxon>Acidocella</taxon>
    </lineage>
</organism>
<feature type="transmembrane region" description="Helical" evidence="5">
    <location>
        <begin position="141"/>
        <end position="160"/>
    </location>
</feature>
<dbReference type="GO" id="GO:0008273">
    <property type="term" value="F:calcium, potassium:sodium antiporter activity"/>
    <property type="evidence" value="ECO:0007669"/>
    <property type="project" value="TreeGrafter"/>
</dbReference>
<dbReference type="PANTHER" id="PTHR10846">
    <property type="entry name" value="SODIUM/POTASSIUM/CALCIUM EXCHANGER"/>
    <property type="match status" value="1"/>
</dbReference>
<gene>
    <name evidence="7" type="ORF">Aam_025_046</name>
</gene>
<keyword evidence="2 5" id="KW-0812">Transmembrane</keyword>
<protein>
    <submittedName>
        <fullName evidence="7">Sodium/calcium exchanger membrane region</fullName>
    </submittedName>
</protein>
<dbReference type="GO" id="GO:0005262">
    <property type="term" value="F:calcium channel activity"/>
    <property type="evidence" value="ECO:0007669"/>
    <property type="project" value="TreeGrafter"/>
</dbReference>
<evidence type="ECO:0000259" key="6">
    <source>
        <dbReference type="Pfam" id="PF01699"/>
    </source>
</evidence>
<accession>A0A0D6PEN1</accession>
<evidence type="ECO:0000256" key="4">
    <source>
        <dbReference type="ARBA" id="ARBA00023136"/>
    </source>
</evidence>
<dbReference type="Proteomes" id="UP000032668">
    <property type="component" value="Unassembled WGS sequence"/>
</dbReference>
<keyword evidence="4 5" id="KW-0472">Membrane</keyword>
<evidence type="ECO:0000256" key="3">
    <source>
        <dbReference type="ARBA" id="ARBA00022989"/>
    </source>
</evidence>
<dbReference type="RefSeq" id="WP_048878097.1">
    <property type="nucleotide sequence ID" value="NZ_BANC01000025.1"/>
</dbReference>
<feature type="domain" description="Sodium/calcium exchanger membrane region" evidence="6">
    <location>
        <begin position="9"/>
        <end position="129"/>
    </location>
</feature>
<evidence type="ECO:0000313" key="7">
    <source>
        <dbReference type="EMBL" id="GAN79658.1"/>
    </source>
</evidence>
<feature type="domain" description="Sodium/calcium exchanger membrane region" evidence="6">
    <location>
        <begin position="192"/>
        <end position="332"/>
    </location>
</feature>
<dbReference type="AlphaFoldDB" id="A0A0D6PEN1"/>
<keyword evidence="3 5" id="KW-1133">Transmembrane helix</keyword>
<name>A0A0D6PEN1_9PROT</name>
<dbReference type="InterPro" id="IPR004481">
    <property type="entry name" value="K/Na/Ca-exchanger"/>
</dbReference>
<dbReference type="GO" id="GO:0006874">
    <property type="term" value="P:intracellular calcium ion homeostasis"/>
    <property type="evidence" value="ECO:0007669"/>
    <property type="project" value="TreeGrafter"/>
</dbReference>
<feature type="transmembrane region" description="Helical" evidence="5">
    <location>
        <begin position="78"/>
        <end position="96"/>
    </location>
</feature>
<dbReference type="InterPro" id="IPR004837">
    <property type="entry name" value="NaCa_Exmemb"/>
</dbReference>
<reference evidence="7 8" key="1">
    <citation type="submission" date="2012-11" db="EMBL/GenBank/DDBJ databases">
        <title>Whole genome sequence of Acidocella aminolytica 101 = DSM 11237.</title>
        <authorList>
            <person name="Azuma Y."/>
            <person name="Higashiura N."/>
            <person name="Hirakawa H."/>
            <person name="Matsushita K."/>
        </authorList>
    </citation>
    <scope>NUCLEOTIDE SEQUENCE [LARGE SCALE GENOMIC DNA]</scope>
    <source>
        <strain evidence="8">101 / DSM 11237</strain>
    </source>
</reference>
<dbReference type="InterPro" id="IPR044880">
    <property type="entry name" value="NCX_ion-bd_dom_sf"/>
</dbReference>
<feature type="transmembrane region" description="Helical" evidence="5">
    <location>
        <begin position="190"/>
        <end position="209"/>
    </location>
</feature>
<proteinExistence type="predicted"/>
<evidence type="ECO:0000313" key="8">
    <source>
        <dbReference type="Proteomes" id="UP000032668"/>
    </source>
</evidence>
<evidence type="ECO:0000256" key="1">
    <source>
        <dbReference type="ARBA" id="ARBA00004141"/>
    </source>
</evidence>